<sequence>MTTPSPNPQPSPERPPDKPPARAEKGPAEPSRTPPAVAQPPDWEYSGIDPKLMHAFERDLGQAETTLGRHEPRIRRTLEDLDLDTSRLNALRELGNWIGAKRPELRRRNETIQAAKPEWGAGMAPFDERLYSAASSQPDVYAAALKLREVDRNGEVDEKTVAELEKRAGDAGFATSLMYALGTEKFRHLTAALVYQKDERKQRLQAALGKTLGAASPRLSTSWRKELLDHLRVPVDQHALAAVLPYGKFNRDFLVAAAKTLEGLDRKTWNERPATGIPHDPMIGVMKALANHPKAAQDVFVGDPGIMKRYVTERRMHDDGAAFGAALEAATMTYRDRDGSPREPSPGFISAKIASEFIRWEAERVLDNPDEPSFATTGAAARIISAYISDVNRVAETPKSQATSSVYGGLRDHLTSADQVWGAQFDRSGLLKVMQNLFTHDPETVAIITAAQIAWSRSMLDYGAAQAAAGKTTSAFLANIRETGAGLGLIVDASGLAKIERGAKLDEIQERKVKLFMAAVNTALAIPQTAAWAITSTALGSWTGLIESAVAKTDMNKDRAAHEANVGDSEALYLHDQLIADAMLRHGLFGKSDPPAPTHPWGSLQELGKGEDPRKSPNNFLKDDGNSLMTQQEMAPYAGDVLPRLDAYKRWLYDGLAGGAWNEARDESRSGFREGRPEYP</sequence>
<evidence type="ECO:0000313" key="3">
    <source>
        <dbReference type="Proteomes" id="UP001212498"/>
    </source>
</evidence>
<feature type="region of interest" description="Disordered" evidence="1">
    <location>
        <begin position="1"/>
        <end position="47"/>
    </location>
</feature>
<feature type="compositionally biased region" description="Basic and acidic residues" evidence="1">
    <location>
        <begin position="14"/>
        <end position="27"/>
    </location>
</feature>
<feature type="compositionally biased region" description="Basic and acidic residues" evidence="1">
    <location>
        <begin position="608"/>
        <end position="625"/>
    </location>
</feature>
<gene>
    <name evidence="2" type="ORF">OUY24_25185</name>
</gene>
<feature type="region of interest" description="Disordered" evidence="1">
    <location>
        <begin position="590"/>
        <end position="625"/>
    </location>
</feature>
<evidence type="ECO:0000256" key="1">
    <source>
        <dbReference type="SAM" id="MobiDB-lite"/>
    </source>
</evidence>
<protein>
    <submittedName>
        <fullName evidence="2">Uncharacterized protein</fullName>
    </submittedName>
</protein>
<accession>A0ABT4T343</accession>
<organism evidence="2 3">
    <name type="scientific">Nonomuraea ferruginea</name>
    <dbReference type="NCBI Taxonomy" id="46174"/>
    <lineage>
        <taxon>Bacteria</taxon>
        <taxon>Bacillati</taxon>
        <taxon>Actinomycetota</taxon>
        <taxon>Actinomycetes</taxon>
        <taxon>Streptosporangiales</taxon>
        <taxon>Streptosporangiaceae</taxon>
        <taxon>Nonomuraea</taxon>
    </lineage>
</organism>
<keyword evidence="3" id="KW-1185">Reference proteome</keyword>
<dbReference type="EMBL" id="JAPNUD010000080">
    <property type="protein sequence ID" value="MDA0643936.1"/>
    <property type="molecule type" value="Genomic_DNA"/>
</dbReference>
<evidence type="ECO:0000313" key="2">
    <source>
        <dbReference type="EMBL" id="MDA0643936.1"/>
    </source>
</evidence>
<feature type="compositionally biased region" description="Pro residues" evidence="1">
    <location>
        <begin position="1"/>
        <end position="13"/>
    </location>
</feature>
<comment type="caution">
    <text evidence="2">The sequence shown here is derived from an EMBL/GenBank/DDBJ whole genome shotgun (WGS) entry which is preliminary data.</text>
</comment>
<dbReference type="Proteomes" id="UP001212498">
    <property type="component" value="Unassembled WGS sequence"/>
</dbReference>
<dbReference type="RefSeq" id="WP_271278076.1">
    <property type="nucleotide sequence ID" value="NZ_BAABFD010000001.1"/>
</dbReference>
<reference evidence="2 3" key="1">
    <citation type="submission" date="2022-11" db="EMBL/GenBank/DDBJ databases">
        <title>Nonomuraea corallina sp. nov., a new species of the genus Nonomuraea isolated from sea side sediment in Thai sea.</title>
        <authorList>
            <person name="Ngamcharungchit C."/>
            <person name="Matsumoto A."/>
            <person name="Suriyachadkun C."/>
            <person name="Panbangred W."/>
            <person name="Inahashi Y."/>
            <person name="Intra B."/>
        </authorList>
    </citation>
    <scope>NUCLEOTIDE SEQUENCE [LARGE SCALE GENOMIC DNA]</scope>
    <source>
        <strain evidence="2 3">DSM 43553</strain>
    </source>
</reference>
<proteinExistence type="predicted"/>
<name>A0ABT4T343_9ACTN</name>